<protein>
    <submittedName>
        <fullName evidence="1">Uncharacterized protein</fullName>
    </submittedName>
</protein>
<evidence type="ECO:0000313" key="1">
    <source>
        <dbReference type="EMBL" id="KAI5681887.1"/>
    </source>
</evidence>
<dbReference type="Proteomes" id="UP001060085">
    <property type="component" value="Linkage Group LG01"/>
</dbReference>
<comment type="caution">
    <text evidence="1">The sequence shown here is derived from an EMBL/GenBank/DDBJ whole genome shotgun (WGS) entry which is preliminary data.</text>
</comment>
<gene>
    <name evidence="1" type="ORF">M9H77_03115</name>
</gene>
<name>A0ACC0CAH6_CATRO</name>
<organism evidence="1 2">
    <name type="scientific">Catharanthus roseus</name>
    <name type="common">Madagascar periwinkle</name>
    <name type="synonym">Vinca rosea</name>
    <dbReference type="NCBI Taxonomy" id="4058"/>
    <lineage>
        <taxon>Eukaryota</taxon>
        <taxon>Viridiplantae</taxon>
        <taxon>Streptophyta</taxon>
        <taxon>Embryophyta</taxon>
        <taxon>Tracheophyta</taxon>
        <taxon>Spermatophyta</taxon>
        <taxon>Magnoliopsida</taxon>
        <taxon>eudicotyledons</taxon>
        <taxon>Gunneridae</taxon>
        <taxon>Pentapetalae</taxon>
        <taxon>asterids</taxon>
        <taxon>lamiids</taxon>
        <taxon>Gentianales</taxon>
        <taxon>Apocynaceae</taxon>
        <taxon>Rauvolfioideae</taxon>
        <taxon>Vinceae</taxon>
        <taxon>Catharanthinae</taxon>
        <taxon>Catharanthus</taxon>
    </lineage>
</organism>
<accession>A0ACC0CAH6</accession>
<proteinExistence type="predicted"/>
<evidence type="ECO:0000313" key="2">
    <source>
        <dbReference type="Proteomes" id="UP001060085"/>
    </source>
</evidence>
<dbReference type="EMBL" id="CM044701">
    <property type="protein sequence ID" value="KAI5681887.1"/>
    <property type="molecule type" value="Genomic_DNA"/>
</dbReference>
<reference evidence="2" key="1">
    <citation type="journal article" date="2023" name="Nat. Plants">
        <title>Single-cell RNA sequencing provides a high-resolution roadmap for understanding the multicellular compartmentation of specialized metabolism.</title>
        <authorList>
            <person name="Sun S."/>
            <person name="Shen X."/>
            <person name="Li Y."/>
            <person name="Li Y."/>
            <person name="Wang S."/>
            <person name="Li R."/>
            <person name="Zhang H."/>
            <person name="Shen G."/>
            <person name="Guo B."/>
            <person name="Wei J."/>
            <person name="Xu J."/>
            <person name="St-Pierre B."/>
            <person name="Chen S."/>
            <person name="Sun C."/>
        </authorList>
    </citation>
    <scope>NUCLEOTIDE SEQUENCE [LARGE SCALE GENOMIC DNA]</scope>
</reference>
<sequence>MSAIFWCVNELQLLLQKLAAKLKEPGTADLDVKLRREQLKEILNKQAELGCEVAEIPACYFSDSEKQVYERKDNVRALNKKEKFQNKFNKRGRFNQDDRVPKKRSFVNRDTPGTCSQTDNLTQNRRVGNSASIISHGASKKEQPTLLQKLLSADIRRDKQHLLQVFKFIVMNSFFKDFPDQALKFPRVAVKGNVLDERSKEISEDIFQECGESTNSHCGVMEKAEADVQAGILQGDERLEEEGEIID</sequence>
<keyword evidence="2" id="KW-1185">Reference proteome</keyword>